<dbReference type="EMBL" id="MU006563">
    <property type="protein sequence ID" value="KAF2750784.1"/>
    <property type="molecule type" value="Genomic_DNA"/>
</dbReference>
<evidence type="ECO:0000313" key="3">
    <source>
        <dbReference type="Proteomes" id="UP000799440"/>
    </source>
</evidence>
<dbReference type="PANTHER" id="PTHR35870:SF6">
    <property type="entry name" value="MGS207 PROTEIN"/>
    <property type="match status" value="1"/>
</dbReference>
<dbReference type="GO" id="GO:0016491">
    <property type="term" value="F:oxidoreductase activity"/>
    <property type="evidence" value="ECO:0007669"/>
    <property type="project" value="UniProtKB-KW"/>
</dbReference>
<evidence type="ECO:0008006" key="4">
    <source>
        <dbReference type="Google" id="ProtNLM"/>
    </source>
</evidence>
<dbReference type="AlphaFoldDB" id="A0A6A6VM29"/>
<accession>A0A6A6VM29</accession>
<keyword evidence="3" id="KW-1185">Reference proteome</keyword>
<evidence type="ECO:0000313" key="2">
    <source>
        <dbReference type="EMBL" id="KAF2750784.1"/>
    </source>
</evidence>
<dbReference type="PANTHER" id="PTHR35870">
    <property type="entry name" value="PROTEIN, PUTATIVE (AFU_ORTHOLOGUE AFUA_5G03330)-RELATED"/>
    <property type="match status" value="1"/>
</dbReference>
<reference evidence="2" key="1">
    <citation type="journal article" date="2020" name="Stud. Mycol.">
        <title>101 Dothideomycetes genomes: a test case for predicting lifestyles and emergence of pathogens.</title>
        <authorList>
            <person name="Haridas S."/>
            <person name="Albert R."/>
            <person name="Binder M."/>
            <person name="Bloem J."/>
            <person name="Labutti K."/>
            <person name="Salamov A."/>
            <person name="Andreopoulos B."/>
            <person name="Baker S."/>
            <person name="Barry K."/>
            <person name="Bills G."/>
            <person name="Bluhm B."/>
            <person name="Cannon C."/>
            <person name="Castanera R."/>
            <person name="Culley D."/>
            <person name="Daum C."/>
            <person name="Ezra D."/>
            <person name="Gonzalez J."/>
            <person name="Henrissat B."/>
            <person name="Kuo A."/>
            <person name="Liang C."/>
            <person name="Lipzen A."/>
            <person name="Lutzoni F."/>
            <person name="Magnuson J."/>
            <person name="Mondo S."/>
            <person name="Nolan M."/>
            <person name="Ohm R."/>
            <person name="Pangilinan J."/>
            <person name="Park H.-J."/>
            <person name="Ramirez L."/>
            <person name="Alfaro M."/>
            <person name="Sun H."/>
            <person name="Tritt A."/>
            <person name="Yoshinaga Y."/>
            <person name="Zwiers L.-H."/>
            <person name="Turgeon B."/>
            <person name="Goodwin S."/>
            <person name="Spatafora J."/>
            <person name="Crous P."/>
            <person name="Grigoriev I."/>
        </authorList>
    </citation>
    <scope>NUCLEOTIDE SEQUENCE</scope>
    <source>
        <strain evidence="2">CBS 119925</strain>
    </source>
</reference>
<name>A0A6A6VM29_9PLEO</name>
<organism evidence="2 3">
    <name type="scientific">Sporormia fimetaria CBS 119925</name>
    <dbReference type="NCBI Taxonomy" id="1340428"/>
    <lineage>
        <taxon>Eukaryota</taxon>
        <taxon>Fungi</taxon>
        <taxon>Dikarya</taxon>
        <taxon>Ascomycota</taxon>
        <taxon>Pezizomycotina</taxon>
        <taxon>Dothideomycetes</taxon>
        <taxon>Pleosporomycetidae</taxon>
        <taxon>Pleosporales</taxon>
        <taxon>Sporormiaceae</taxon>
        <taxon>Sporormia</taxon>
    </lineage>
</organism>
<evidence type="ECO:0000256" key="1">
    <source>
        <dbReference type="ARBA" id="ARBA00023002"/>
    </source>
</evidence>
<protein>
    <recommendedName>
        <fullName evidence="4">MGS207 protein</fullName>
    </recommendedName>
</protein>
<dbReference type="InterPro" id="IPR025337">
    <property type="entry name" value="Questin_oxidase-like"/>
</dbReference>
<sequence length="432" mass="49541">MFQLPSLFKSFRSSDAPVGEHASIDLPSVEIHDVETAAERRPRTLKHLLKANHVNHALIYHDLRFHNHTAHILGSAYLLGATHEHLNEVYDKEAEELEPWRDAPAEVTREDWREFLGRREYQRAFVDFFEDQLVSMRYDWKQLLREYMFEGKEPLVNGLISGLAHPMIHLGYAYELDSRTLAIEALTGASCFYSPLHKYIDDLSYVRRPTPIEKTTDLLAILSKVRNDKRFDNLYDHQSGDISLVFAKAEDALLEYWNAWDLSGTSTALKNVFEESQRLAAALLVATPNPGKGRFDFFFVHLLTSSHAVRILLPIVPKKHHVGLLRQWWLFALAVFVARLRPSVDMEVVEGYKAEGKGWRDVVHGALKGEHALDAHFVKAVRAFKVAEETWGKKEGLWEKAALKFVREFEGWGGFGGKGVEGKKFGYPEERY</sequence>
<keyword evidence="1" id="KW-0560">Oxidoreductase</keyword>
<gene>
    <name evidence="2" type="ORF">M011DRAFT_464591</name>
</gene>
<dbReference type="OrthoDB" id="10265971at2759"/>
<dbReference type="Pfam" id="PF14027">
    <property type="entry name" value="Questin_oxidase"/>
    <property type="match status" value="1"/>
</dbReference>
<dbReference type="Proteomes" id="UP000799440">
    <property type="component" value="Unassembled WGS sequence"/>
</dbReference>
<proteinExistence type="predicted"/>